<dbReference type="Gene3D" id="3.20.20.140">
    <property type="entry name" value="Metal-dependent hydrolases"/>
    <property type="match status" value="1"/>
</dbReference>
<dbReference type="EMBL" id="JAASRM010000001">
    <property type="protein sequence ID" value="NIK88783.1"/>
    <property type="molecule type" value="Genomic_DNA"/>
</dbReference>
<dbReference type="Pfam" id="PF12228">
    <property type="entry name" value="DUF3604"/>
    <property type="match status" value="1"/>
</dbReference>
<dbReference type="InterPro" id="IPR022028">
    <property type="entry name" value="DUF3604"/>
</dbReference>
<keyword evidence="3" id="KW-1185">Reference proteome</keyword>
<feature type="signal peptide" evidence="1">
    <location>
        <begin position="1"/>
        <end position="22"/>
    </location>
</feature>
<proteinExistence type="predicted"/>
<organism evidence="2 3">
    <name type="scientific">Rhizomicrobium palustre</name>
    <dbReference type="NCBI Taxonomy" id="189966"/>
    <lineage>
        <taxon>Bacteria</taxon>
        <taxon>Pseudomonadati</taxon>
        <taxon>Pseudomonadota</taxon>
        <taxon>Alphaproteobacteria</taxon>
        <taxon>Micropepsales</taxon>
        <taxon>Micropepsaceae</taxon>
        <taxon>Rhizomicrobium</taxon>
    </lineage>
</organism>
<dbReference type="RefSeq" id="WP_167082929.1">
    <property type="nucleotide sequence ID" value="NZ_BAAADC010000001.1"/>
</dbReference>
<evidence type="ECO:0000313" key="3">
    <source>
        <dbReference type="Proteomes" id="UP000570514"/>
    </source>
</evidence>
<dbReference type="SUPFAM" id="SSF89550">
    <property type="entry name" value="PHP domain-like"/>
    <property type="match status" value="1"/>
</dbReference>
<dbReference type="Proteomes" id="UP000570514">
    <property type="component" value="Unassembled WGS sequence"/>
</dbReference>
<keyword evidence="1" id="KW-0732">Signal</keyword>
<evidence type="ECO:0008006" key="4">
    <source>
        <dbReference type="Google" id="ProtNLM"/>
    </source>
</evidence>
<feature type="chain" id="PRO_5032929854" description="DUF3604 domain-containing protein" evidence="1">
    <location>
        <begin position="23"/>
        <end position="619"/>
    </location>
</feature>
<gene>
    <name evidence="2" type="ORF">FHS83_002101</name>
</gene>
<protein>
    <recommendedName>
        <fullName evidence="4">DUF3604 domain-containing protein</fullName>
    </recommendedName>
</protein>
<name>A0A846MZP6_9PROT</name>
<dbReference type="InterPro" id="IPR016195">
    <property type="entry name" value="Pol/histidinol_Pase-like"/>
</dbReference>
<evidence type="ECO:0000256" key="1">
    <source>
        <dbReference type="SAM" id="SignalP"/>
    </source>
</evidence>
<accession>A0A846MZP6</accession>
<comment type="caution">
    <text evidence="2">The sequence shown here is derived from an EMBL/GenBank/DDBJ whole genome shotgun (WGS) entry which is preliminary data.</text>
</comment>
<dbReference type="AlphaFoldDB" id="A0A846MZP6"/>
<sequence>MRKLVLLSAVSAAALLAPEALAQGNIAVHSEREAYYGDLHLHTTYSFDAYVLMGTKVDPDQAYRFAKGEPVEYLGEKVQRREPLDFLAVTDHSENIGVANETENPSSAVAQTEWGKSLKADLDKVKSPWERAKLGIALLTKYFIGGQRAAGQAGADAAKSAWQREKDIANRNYEPGKFTTFLAYEWTSMPNGQNLHRNVIFKGNDAPAPFTAQDSQNPQDLWNWLAKIRKDGYEALAIPHNANASNGLMYDWNTLDGRPIDIAYAQLRTENEPLSEIAQNKGASETHPALSPNDEFANYEIFDTLLISQQKSRPEGSYVRDALSRGLVLQRKLGVNPYKDGIVGASDLHSGLTVSSQEDYGGNIGGINQGPGKPNKEQASGILGYTGDQGALAGFKLWRTTAGNLTGAWAESNTRESIYNAFRRKETFATSGTKLKFRFFGGWGLDGKLVQKPDWVKAAYKAGVPMGGDLPAKPGTAKTPSFAVWAVKDPNSANLDRVQVIKVWEENGKQQEKIFDVAWAGKRKIDPKTHKLQAIGSTVDLSTGKYTNSIGAAELKAVWKDPEFNPKQYAAYYVRVLEIPTPRWSTLVAIANGLPLPKDIPLTDQQRGWSSPIWYTPKL</sequence>
<reference evidence="2 3" key="1">
    <citation type="submission" date="2020-03" db="EMBL/GenBank/DDBJ databases">
        <title>Genomic Encyclopedia of Type Strains, Phase IV (KMG-IV): sequencing the most valuable type-strain genomes for metagenomic binning, comparative biology and taxonomic classification.</title>
        <authorList>
            <person name="Goeker M."/>
        </authorList>
    </citation>
    <scope>NUCLEOTIDE SEQUENCE [LARGE SCALE GENOMIC DNA]</scope>
    <source>
        <strain evidence="2 3">DSM 19867</strain>
    </source>
</reference>
<evidence type="ECO:0000313" key="2">
    <source>
        <dbReference type="EMBL" id="NIK88783.1"/>
    </source>
</evidence>